<sequence length="78" mass="9110">MVDLTHLHGMGVYQFRQQITDNGNIRNDEPHKTIDDVHLRTRKTVMHGIVIYRKHLKCCAAETLHPTFFDWALHTLSS</sequence>
<evidence type="ECO:0000313" key="2">
    <source>
        <dbReference type="Proteomes" id="UP000031036"/>
    </source>
</evidence>
<dbReference type="EMBL" id="JPKZ01001140">
    <property type="protein sequence ID" value="KHN83751.1"/>
    <property type="molecule type" value="Genomic_DNA"/>
</dbReference>
<keyword evidence="2" id="KW-1185">Reference proteome</keyword>
<name>A0A0B2VJV8_TOXCA</name>
<proteinExistence type="predicted"/>
<comment type="caution">
    <text evidence="1">The sequence shown here is derived from an EMBL/GenBank/DDBJ whole genome shotgun (WGS) entry which is preliminary data.</text>
</comment>
<protein>
    <submittedName>
        <fullName evidence="1">Uncharacterized protein</fullName>
    </submittedName>
</protein>
<accession>A0A0B2VJV8</accession>
<reference evidence="1 2" key="1">
    <citation type="submission" date="2014-11" db="EMBL/GenBank/DDBJ databases">
        <title>Genetic blueprint of the zoonotic pathogen Toxocara canis.</title>
        <authorList>
            <person name="Zhu X.-Q."/>
            <person name="Korhonen P.K."/>
            <person name="Cai H."/>
            <person name="Young N.D."/>
            <person name="Nejsum P."/>
            <person name="von Samson-Himmelstjerna G."/>
            <person name="Boag P.R."/>
            <person name="Tan P."/>
            <person name="Li Q."/>
            <person name="Min J."/>
            <person name="Yang Y."/>
            <person name="Wang X."/>
            <person name="Fang X."/>
            <person name="Hall R.S."/>
            <person name="Hofmann A."/>
            <person name="Sternberg P.W."/>
            <person name="Jex A.R."/>
            <person name="Gasser R.B."/>
        </authorList>
    </citation>
    <scope>NUCLEOTIDE SEQUENCE [LARGE SCALE GENOMIC DNA]</scope>
    <source>
        <strain evidence="1">PN_DK_2014</strain>
    </source>
</reference>
<organism evidence="1 2">
    <name type="scientific">Toxocara canis</name>
    <name type="common">Canine roundworm</name>
    <dbReference type="NCBI Taxonomy" id="6265"/>
    <lineage>
        <taxon>Eukaryota</taxon>
        <taxon>Metazoa</taxon>
        <taxon>Ecdysozoa</taxon>
        <taxon>Nematoda</taxon>
        <taxon>Chromadorea</taxon>
        <taxon>Rhabditida</taxon>
        <taxon>Spirurina</taxon>
        <taxon>Ascaridomorpha</taxon>
        <taxon>Ascaridoidea</taxon>
        <taxon>Toxocaridae</taxon>
        <taxon>Toxocara</taxon>
    </lineage>
</organism>
<dbReference type="AlphaFoldDB" id="A0A0B2VJV8"/>
<gene>
    <name evidence="1" type="ORF">Tcan_12249</name>
</gene>
<evidence type="ECO:0000313" key="1">
    <source>
        <dbReference type="EMBL" id="KHN83751.1"/>
    </source>
</evidence>
<dbReference type="Proteomes" id="UP000031036">
    <property type="component" value="Unassembled WGS sequence"/>
</dbReference>